<dbReference type="Proteomes" id="UP001498398">
    <property type="component" value="Unassembled WGS sequence"/>
</dbReference>
<name>A0ABR1JEQ3_9AGAR</name>
<dbReference type="EMBL" id="JBANRG010000019">
    <property type="protein sequence ID" value="KAK7457812.1"/>
    <property type="molecule type" value="Genomic_DNA"/>
</dbReference>
<accession>A0ABR1JEQ3</accession>
<gene>
    <name evidence="1" type="ORF">VKT23_010154</name>
</gene>
<sequence>MLGYAQVIIVDYGDFLAETDSQIIASTAATPIGTASDGSATTYLYEKVDIKNTEVNGALTKTTQTVEGTLIVSASGFQLMDQFTDIDNALTLTMESSCESGDGNNGACSAGLVQVSGSKTTTVGLTTKTGSASTLVLPVLSSAASKGNNNAGSSISISKISVIGMVALGILSGALIL</sequence>
<evidence type="ECO:0000313" key="1">
    <source>
        <dbReference type="EMBL" id="KAK7457812.1"/>
    </source>
</evidence>
<evidence type="ECO:0000313" key="2">
    <source>
        <dbReference type="Proteomes" id="UP001498398"/>
    </source>
</evidence>
<comment type="caution">
    <text evidence="1">The sequence shown here is derived from an EMBL/GenBank/DDBJ whole genome shotgun (WGS) entry which is preliminary data.</text>
</comment>
<reference evidence="1 2" key="1">
    <citation type="submission" date="2024-01" db="EMBL/GenBank/DDBJ databases">
        <title>A draft genome for the cacao thread blight pathogen Marasmiellus scandens.</title>
        <authorList>
            <person name="Baruah I.K."/>
            <person name="Leung J."/>
            <person name="Bukari Y."/>
            <person name="Amoako-Attah I."/>
            <person name="Meinhardt L.W."/>
            <person name="Bailey B.A."/>
            <person name="Cohen S.P."/>
        </authorList>
    </citation>
    <scope>NUCLEOTIDE SEQUENCE [LARGE SCALE GENOMIC DNA]</scope>
    <source>
        <strain evidence="1 2">GH-19</strain>
    </source>
</reference>
<proteinExistence type="predicted"/>
<protein>
    <submittedName>
        <fullName evidence="1">Uncharacterized protein</fullName>
    </submittedName>
</protein>
<organism evidence="1 2">
    <name type="scientific">Marasmiellus scandens</name>
    <dbReference type="NCBI Taxonomy" id="2682957"/>
    <lineage>
        <taxon>Eukaryota</taxon>
        <taxon>Fungi</taxon>
        <taxon>Dikarya</taxon>
        <taxon>Basidiomycota</taxon>
        <taxon>Agaricomycotina</taxon>
        <taxon>Agaricomycetes</taxon>
        <taxon>Agaricomycetidae</taxon>
        <taxon>Agaricales</taxon>
        <taxon>Marasmiineae</taxon>
        <taxon>Omphalotaceae</taxon>
        <taxon>Marasmiellus</taxon>
    </lineage>
</organism>
<keyword evidence="2" id="KW-1185">Reference proteome</keyword>